<comment type="caution">
    <text evidence="8">The sequence shown here is derived from an EMBL/GenBank/DDBJ whole genome shotgun (WGS) entry which is preliminary data.</text>
</comment>
<evidence type="ECO:0000313" key="8">
    <source>
        <dbReference type="EMBL" id="MDG4515976.1"/>
    </source>
</evidence>
<feature type="region of interest" description="Disordered" evidence="6">
    <location>
        <begin position="2214"/>
        <end position="2253"/>
    </location>
</feature>
<evidence type="ECO:0000256" key="2">
    <source>
        <dbReference type="ARBA" id="ARBA00022525"/>
    </source>
</evidence>
<protein>
    <submittedName>
        <fullName evidence="8">MucBP domain-containing protein</fullName>
    </submittedName>
</protein>
<feature type="region of interest" description="Disordered" evidence="6">
    <location>
        <begin position="1939"/>
        <end position="1958"/>
    </location>
</feature>
<dbReference type="Pfam" id="PF04650">
    <property type="entry name" value="YSIRK_signal"/>
    <property type="match status" value="1"/>
</dbReference>
<feature type="region of interest" description="Disordered" evidence="6">
    <location>
        <begin position="2942"/>
        <end position="2961"/>
    </location>
</feature>
<feature type="region of interest" description="Disordered" evidence="6">
    <location>
        <begin position="3069"/>
        <end position="3141"/>
    </location>
</feature>
<evidence type="ECO:0000256" key="1">
    <source>
        <dbReference type="ARBA" id="ARBA00022512"/>
    </source>
</evidence>
<keyword evidence="3" id="KW-0732">Signal</keyword>
<evidence type="ECO:0000259" key="7">
    <source>
        <dbReference type="PROSITE" id="PS50847"/>
    </source>
</evidence>
<sequence length="3170" mass="339818">MHHSRRKSFDWYGLKQHFSIRKYHFGAASVLLGMSIALGTGTQVVQAAETVTTPESTSVASSTSATESTTSETSTETATSSSSERTVEIGYIVKYATEDDTLANASVETVSVTTTETIAKATVSVTAVVPEGYELASGQSATVSQEVTENGVNIVTVKVVKKAEEKAATSETTTTASTETATAKSTEDAATTTATVSEAVKTPTTVEEAKKVLEQVTSEAEVLANETNRLVAADNTNEVLKTAAAATKLVATKATVTFQNAFATLEEVNAQISAVRTSVEALVLELRKFLGTDVIDIALTTVTDMNDSTNRPGYWTENEEVLNKAAATATATTKPQKQNIPAGYEVDPTDGRITFLIYSLSADDVDATVTPGTKDGSYNKRYGTDYYITLSMDRVPSTGNIYARLVSKQKGFIEEIEIPENTTRHQFQKIANGPKELGEFTYRMSLTTMPFTDSTGQQTSVRYANINSGVGANGKGSVAYSLLTNDNTSYNSYTGLAPSYTPFQVTSYFVKETERRAQELLASYAHVAMVSGDSFTISDAAEFANYELIEAPVIKDTLISTNYSVGTPLIQYFPASKTARVIYITKEDGTSRFLNFVLNPDHPDFLENFKNYHSMSPVDFVTNGGAEALDFTNRIAIVNKYLAEIEAVNADTSLASDVQASRLAAIRANYASEINTDDNKFLLTFVSTEAEPLTANDGPDAVTGLTTWNHTVKNYYTAIAGSNVATTIALKISSYLSDPMVDWSPTAPTPQGVKLLSKTELGSDGKPARVKITVNQDGAEKEVNADLHTNIIAMYNMLTLSENNQHYYYAEKGGVKVYYVDTEGNVLQDSKSIYDHANTNTAYDTKSVKDATITTADGSVYYYKEIDTADLHPASSNTDTEKRKIEKITEEVGTVAQDTLKELTYVYEKAGNVNVNYVDVDGNKLSGTDGAGKVVTEKVADLVNAKAGTGYDTIVDNRPAKIVTADGKTYELAPAAEYTVGTVEADHHLSVSNVTEVTGVHEATGSVASGITKEITFVYKEVTGKVIVNFKSIDGEVLQGPRTDTEEGSTGRDYNTEGEGEVPPTITKDGKTYKLVPNLTNGNPTGKVTPGTTEVTYYYQLVTGDVVVNYENTDGKTIAQQKVDVNNGNIGDAYDTRDEGDKPEKIVEDGTGDVYYIKPAGTEVKIGNGLSGETGRVVEGTTQVTYIYEKAGNVKINYILDDAAGTTLKDSVMDEENAKPGTAYDTTDEGDKPETITKDGKVYRLKEVKADSAAENGDTAKIVAGTTLEVTYVYTEVKSDVVVEYYDTEGNLLTGKTDTGGNVDKRVTDTTQASVGTPYNTDEDHRPATITTADGTIYHYIELKEGSAQPEGTVAETTTTVQYVYEKAGSVNVNYVDVNGTEIKADVLDVENGKPGSDYDTLVDNRPDTIVAKDGKTYKLVPAGDYPVGTVAADSNLASDDTPTGTVEAGVTKEVTYVYQEVKGNVIVHYVDQDGNPISGTTDDGKQTESTVEDTPESSTGTLYNTTDLRPNTITTADGKIYKRVPAATIGKEDGKVVEGTTEVTYVYELLQGDVIVHYVDTEGNTIADDVTDQVITDTGTDYDTKDNKPEKIVNDETGDVYYILPKDEVKAGDKETGKVVEGTTEVTYIYQKAGSVNVNYVDTEGNVLKDPVADVTDGKPGSGYDTVLDNKLASISVDGKLYRLVPAGTYNVGTVSDDNNLTAAGNGKATGIDATTGTVEAGKTKEITYVYEEVKGDVVVEYYDTEGNTIAKTEVDTPTTSVDTPYETYDHKPATITVVEKDGSETLYYYKEVKDTSAPEKGDVVEGTTTVQYVYEKAGNVNVNYVDTDGNPIQAPVADETNEKAGTEYATADNKPSTITTEDGKTYRLVEAGTYNVGTVSDDNNLTAVGNGKATGIDATTGTVEAGTTKEITYVYEEVKGNVVVNYITTDGTVIKQPVEDTPSTSTGTPYDTKDNKPTTITTEDGKTYRIVPVLTKGSETGKVVEGTTSITYVYEEVKGDVVVEYYDTEGNLISGLSDSGEAVDTKEVDTPSTSTGTAYNTDEDHKPNTITTADGTVYYYKEVKDTSASTTGKVVEGTTTVQYVYEKAGNVIVHYITEDGTVIKATVTDEENAKPGTSYDTTDNKPTEIVTEDGSRYVLIPSKTIGTENGTVEGGKTIEITYVYKKVANWIPQIPGVPAGEEPKVPYPFDPTNPDVPVTPTPDTVIPNFPGYTPVDPKTNEPLKPVDPTDPGKGYVPPTPSNTGEDTPIPYVQNGNVVVNYVTEDGTVIKAPVQDETNVPAGKSYDTTDNKPTEIVTEDGSRYVLIPSKTIGTENGTVEGGKTIEITYVYKKVANWIPQIPGVPEGQEPKVPYPFDPTNPDVPVTPTPDTVIPNVPGYTPVDPKTNEPLKPVDPTDPGKGYVPPTPEDSGVDTPVPYVQNGNVVVNYVTEDGTVIKTPVNDETDAPAGKSYDTTDNKPVEIVTEDGSRYVLIPSKTIGTENGTVEGGKTTEITYVYKKVANWIPQIPGVPAGEEPKVPYPFDPTNPDKPIDPTTPGTNGEVPSIPHVPGFTPVDPKTNEPLKPVVPTDPSKGYVPPTPDETGVDTPIPYVQTGNVVVNYVDENGNVIKAPVKDETDAPAGKSYDTTDNKPTEIVTEDGSRYVLIPSKTIGTENGTVEGGKTIEITYVYKKVANWIPQIPGVPEGQEPKVPYPFDPTNPDVPVTPTPDTVIPNVPGYTPVDPKTNEPLKPVDPTDPGKGYVPPTPDDSGVDTPVPYVQNGNVVVNYVTEDGTVIKSPVKDETDAPAGKSYDTTDNKPTEIVTEDGSRYVLIPSKTIGSENGKVEGGKTTEITYVYKKVANWIPEIPGVPENERPVIPYPFDPNTPDVPVTPTPGTVIPNVPGYTPVDPKDNTPLKPFDPNDPGKGYVPPTPEKPGEDTLIPYVQNGNVVVNYVDENGNVLKTPVNDETDAPAGKSYDTTDNKPVEIVTEDGSRYVLIPSKTVGSETGTVEGGKTTEVTYVYRKVETPAKKVVTNHVDEDGNPIAPQEEGTTPNKSIPGYEFTGKTVTDPDGNTTHIYRKVTKVVTNHVDEDGNPIAPQEEGTTPNKSIPGYEFTGKTVTDPDGNTTHIYRKVSKPVAPKPQAPVAPTTAKAGAAQLPNTGEASSSATVLGAGMLIAALALAGKRRRNED</sequence>
<feature type="region of interest" description="Disordered" evidence="6">
    <location>
        <begin position="50"/>
        <end position="83"/>
    </location>
</feature>
<evidence type="ECO:0000256" key="5">
    <source>
        <dbReference type="ARBA" id="ARBA00023088"/>
    </source>
</evidence>
<feature type="compositionally biased region" description="Low complexity" evidence="6">
    <location>
        <begin position="169"/>
        <end position="193"/>
    </location>
</feature>
<dbReference type="InterPro" id="IPR005877">
    <property type="entry name" value="YSIRK_signal_dom"/>
</dbReference>
<keyword evidence="2" id="KW-0964">Secreted</keyword>
<evidence type="ECO:0000256" key="3">
    <source>
        <dbReference type="ARBA" id="ARBA00022729"/>
    </source>
</evidence>
<dbReference type="InterPro" id="IPR027579">
    <property type="entry name" value="SSSPR51_Rpt"/>
</dbReference>
<feature type="region of interest" description="Disordered" evidence="6">
    <location>
        <begin position="2778"/>
        <end position="2799"/>
    </location>
</feature>
<feature type="region of interest" description="Disordered" evidence="6">
    <location>
        <begin position="1039"/>
        <end position="1063"/>
    </location>
</feature>
<proteinExistence type="predicted"/>
<dbReference type="Pfam" id="PF00746">
    <property type="entry name" value="Gram_pos_anchor"/>
    <property type="match status" value="1"/>
</dbReference>
<feature type="region of interest" description="Disordered" evidence="6">
    <location>
        <begin position="3016"/>
        <end position="3054"/>
    </location>
</feature>
<feature type="region of interest" description="Disordered" evidence="6">
    <location>
        <begin position="2883"/>
        <end position="2916"/>
    </location>
</feature>
<feature type="region of interest" description="Disordered" evidence="6">
    <location>
        <begin position="166"/>
        <end position="193"/>
    </location>
</feature>
<name>A0A9X4MNC6_STRSU</name>
<dbReference type="RefSeq" id="WP_277948355.1">
    <property type="nucleotide sequence ID" value="NZ_JANFMI010000007.1"/>
</dbReference>
<accession>A0A9X4MNC6</accession>
<reference evidence="8" key="1">
    <citation type="submission" date="2022-07" db="EMBL/GenBank/DDBJ databases">
        <title>Whole Genome Sequencing of Streptococcus suis.</title>
        <authorList>
            <person name="Dai X."/>
            <person name="Huang J."/>
            <person name="Wang L."/>
        </authorList>
    </citation>
    <scope>NUCLEOTIDE SEQUENCE</scope>
    <source>
        <strain evidence="8">HDJ11</strain>
    </source>
</reference>
<evidence type="ECO:0000256" key="6">
    <source>
        <dbReference type="SAM" id="MobiDB-lite"/>
    </source>
</evidence>
<dbReference type="NCBIfam" id="TIGR01167">
    <property type="entry name" value="LPXTG_anchor"/>
    <property type="match status" value="1"/>
</dbReference>
<evidence type="ECO:0000313" key="9">
    <source>
        <dbReference type="Proteomes" id="UP001152877"/>
    </source>
</evidence>
<feature type="region of interest" description="Disordered" evidence="6">
    <location>
        <begin position="2718"/>
        <end position="2748"/>
    </location>
</feature>
<feature type="region of interest" description="Disordered" evidence="6">
    <location>
        <begin position="2024"/>
        <end position="2048"/>
    </location>
</feature>
<dbReference type="Gene3D" id="3.10.20.320">
    <property type="entry name" value="Putative peptidoglycan bound protein (lpxtg motif)"/>
    <property type="match status" value="17"/>
</dbReference>
<dbReference type="EMBL" id="JANFMI010000007">
    <property type="protein sequence ID" value="MDG4515976.1"/>
    <property type="molecule type" value="Genomic_DNA"/>
</dbReference>
<feature type="region of interest" description="Disordered" evidence="6">
    <location>
        <begin position="1474"/>
        <end position="1504"/>
    </location>
</feature>
<dbReference type="Proteomes" id="UP001152877">
    <property type="component" value="Unassembled WGS sequence"/>
</dbReference>
<keyword evidence="4" id="KW-0677">Repeat</keyword>
<organism evidence="8 9">
    <name type="scientific">Streptococcus suis</name>
    <dbReference type="NCBI Taxonomy" id="1307"/>
    <lineage>
        <taxon>Bacteria</taxon>
        <taxon>Bacillati</taxon>
        <taxon>Bacillota</taxon>
        <taxon>Bacilli</taxon>
        <taxon>Lactobacillales</taxon>
        <taxon>Streptococcaceae</taxon>
        <taxon>Streptococcus</taxon>
    </lineage>
</organism>
<feature type="domain" description="Gram-positive cocci surface proteins LPxTG" evidence="7">
    <location>
        <begin position="3137"/>
        <end position="3170"/>
    </location>
</feature>
<gene>
    <name evidence="8" type="ORF">NOL11_03180</name>
</gene>
<keyword evidence="5" id="KW-0572">Peptidoglycan-anchor</keyword>
<dbReference type="InterPro" id="IPR009459">
    <property type="entry name" value="MucBP_dom"/>
</dbReference>
<evidence type="ECO:0000256" key="4">
    <source>
        <dbReference type="ARBA" id="ARBA00022737"/>
    </source>
</evidence>
<dbReference type="Pfam" id="PF18877">
    <property type="entry name" value="SSSPR-51"/>
    <property type="match status" value="2"/>
</dbReference>
<feature type="region of interest" description="Disordered" evidence="6">
    <location>
        <begin position="2380"/>
        <end position="2418"/>
    </location>
</feature>
<dbReference type="NCBIfam" id="TIGR04308">
    <property type="entry name" value="repeat_SSSPR51"/>
    <property type="match status" value="2"/>
</dbReference>
<feature type="compositionally biased region" description="Polar residues" evidence="6">
    <location>
        <begin position="2032"/>
        <end position="2042"/>
    </location>
</feature>
<dbReference type="InterPro" id="IPR019931">
    <property type="entry name" value="LPXTG_anchor"/>
</dbReference>
<keyword evidence="1" id="KW-0134">Cell wall</keyword>
<dbReference type="NCBIfam" id="TIGR01168">
    <property type="entry name" value="YSIRK_signal"/>
    <property type="match status" value="1"/>
</dbReference>
<feature type="region of interest" description="Disordered" evidence="6">
    <location>
        <begin position="2553"/>
        <end position="2587"/>
    </location>
</feature>
<dbReference type="PROSITE" id="PS50847">
    <property type="entry name" value="GRAM_POS_ANCHORING"/>
    <property type="match status" value="1"/>
</dbReference>
<dbReference type="Pfam" id="PF06458">
    <property type="entry name" value="MucBP"/>
    <property type="match status" value="19"/>
</dbReference>